<dbReference type="EMBL" id="JBHUCX010000004">
    <property type="protein sequence ID" value="MFD1673364.1"/>
    <property type="molecule type" value="Genomic_DNA"/>
</dbReference>
<protein>
    <submittedName>
        <fullName evidence="1">Uncharacterized protein</fullName>
    </submittedName>
</protein>
<accession>A0ABW4JAJ0</accession>
<gene>
    <name evidence="1" type="ORF">ACFSB2_01325</name>
</gene>
<dbReference type="SUPFAM" id="SSF55811">
    <property type="entry name" value="Nudix"/>
    <property type="match status" value="1"/>
</dbReference>
<dbReference type="Proteomes" id="UP001597079">
    <property type="component" value="Unassembled WGS sequence"/>
</dbReference>
<name>A0ABW4JAJ0_9BACL</name>
<dbReference type="RefSeq" id="WP_377940741.1">
    <property type="nucleotide sequence ID" value="NZ_JBHUCX010000004.1"/>
</dbReference>
<sequence length="123" mass="14575">MNTARKAKLPLFREVKEEINENIVDPQLIGIVENIFPWFDEIVHEYDFIYEAKFANPDTYGKEVIHGIEDDKEYVAVWMDLDDFQDNRNFKLLPDGLYEMLRPEKNSKAVRSIRHVSTKALER</sequence>
<proteinExistence type="predicted"/>
<organism evidence="1 2">
    <name type="scientific">Alicyclobacillus fodiniaquatilis</name>
    <dbReference type="NCBI Taxonomy" id="1661150"/>
    <lineage>
        <taxon>Bacteria</taxon>
        <taxon>Bacillati</taxon>
        <taxon>Bacillota</taxon>
        <taxon>Bacilli</taxon>
        <taxon>Bacillales</taxon>
        <taxon>Alicyclobacillaceae</taxon>
        <taxon>Alicyclobacillus</taxon>
    </lineage>
</organism>
<evidence type="ECO:0000313" key="2">
    <source>
        <dbReference type="Proteomes" id="UP001597079"/>
    </source>
</evidence>
<reference evidence="2" key="1">
    <citation type="journal article" date="2019" name="Int. J. Syst. Evol. Microbiol.">
        <title>The Global Catalogue of Microorganisms (GCM) 10K type strain sequencing project: providing services to taxonomists for standard genome sequencing and annotation.</title>
        <authorList>
            <consortium name="The Broad Institute Genomics Platform"/>
            <consortium name="The Broad Institute Genome Sequencing Center for Infectious Disease"/>
            <person name="Wu L."/>
            <person name="Ma J."/>
        </authorList>
    </citation>
    <scope>NUCLEOTIDE SEQUENCE [LARGE SCALE GENOMIC DNA]</scope>
    <source>
        <strain evidence="2">CGMCC 1.12286</strain>
    </source>
</reference>
<comment type="caution">
    <text evidence="1">The sequence shown here is derived from an EMBL/GenBank/DDBJ whole genome shotgun (WGS) entry which is preliminary data.</text>
</comment>
<evidence type="ECO:0000313" key="1">
    <source>
        <dbReference type="EMBL" id="MFD1673364.1"/>
    </source>
</evidence>
<dbReference type="Gene3D" id="3.90.79.10">
    <property type="entry name" value="Nucleoside Triphosphate Pyrophosphohydrolase"/>
    <property type="match status" value="1"/>
</dbReference>
<dbReference type="InterPro" id="IPR015797">
    <property type="entry name" value="NUDIX_hydrolase-like_dom_sf"/>
</dbReference>
<keyword evidence="2" id="KW-1185">Reference proteome</keyword>